<dbReference type="Pfam" id="PF07690">
    <property type="entry name" value="MFS_1"/>
    <property type="match status" value="1"/>
</dbReference>
<dbReference type="InterPro" id="IPR036259">
    <property type="entry name" value="MFS_trans_sf"/>
</dbReference>
<feature type="transmembrane region" description="Helical" evidence="6">
    <location>
        <begin position="82"/>
        <end position="100"/>
    </location>
</feature>
<accession>A0A2S0PBU9</accession>
<dbReference type="OrthoDB" id="7030876at2"/>
<evidence type="ECO:0000256" key="6">
    <source>
        <dbReference type="SAM" id="Phobius"/>
    </source>
</evidence>
<reference evidence="8 9" key="1">
    <citation type="submission" date="2018-04" db="EMBL/GenBank/DDBJ databases">
        <title>Denitrifier Microvirgula.</title>
        <authorList>
            <person name="Anderson E."/>
            <person name="Jang J."/>
            <person name="Ishii S."/>
        </authorList>
    </citation>
    <scope>NUCLEOTIDE SEQUENCE [LARGE SCALE GENOMIC DNA]</scope>
    <source>
        <strain evidence="8 9">BE2.4</strain>
    </source>
</reference>
<dbReference type="RefSeq" id="WP_107889596.1">
    <property type="nucleotide sequence ID" value="NZ_CP028519.1"/>
</dbReference>
<name>A0A2S0PBU9_9NEIS</name>
<feature type="transmembrane region" description="Helical" evidence="6">
    <location>
        <begin position="339"/>
        <end position="360"/>
    </location>
</feature>
<dbReference type="InterPro" id="IPR020846">
    <property type="entry name" value="MFS_dom"/>
</dbReference>
<dbReference type="AlphaFoldDB" id="A0A2S0PBU9"/>
<keyword evidence="4 6" id="KW-1133">Transmembrane helix</keyword>
<keyword evidence="3 6" id="KW-0812">Transmembrane</keyword>
<dbReference type="STRING" id="1122240.GCA_000620105_01778"/>
<feature type="domain" description="Major facilitator superfamily (MFS) profile" evidence="7">
    <location>
        <begin position="16"/>
        <end position="391"/>
    </location>
</feature>
<dbReference type="InterPro" id="IPR011701">
    <property type="entry name" value="MFS"/>
</dbReference>
<dbReference type="KEGG" id="maer:DAI18_12710"/>
<evidence type="ECO:0000256" key="4">
    <source>
        <dbReference type="ARBA" id="ARBA00022989"/>
    </source>
</evidence>
<feature type="transmembrane region" description="Helical" evidence="6">
    <location>
        <begin position="366"/>
        <end position="386"/>
    </location>
</feature>
<feature type="transmembrane region" description="Helical" evidence="6">
    <location>
        <begin position="20"/>
        <end position="41"/>
    </location>
</feature>
<dbReference type="PANTHER" id="PTHR43124:SF3">
    <property type="entry name" value="CHLORAMPHENICOL EFFLUX PUMP RV0191"/>
    <property type="match status" value="1"/>
</dbReference>
<dbReference type="InterPro" id="IPR050189">
    <property type="entry name" value="MFS_Efflux_Transporters"/>
</dbReference>
<evidence type="ECO:0000259" key="7">
    <source>
        <dbReference type="PROSITE" id="PS50850"/>
    </source>
</evidence>
<feature type="transmembrane region" description="Helical" evidence="6">
    <location>
        <begin position="47"/>
        <end position="70"/>
    </location>
</feature>
<sequence>MTRFLPDPPASSDVMLPSLLILGMALPMLLLYAVAALGPLLVHDLAIAPATLGYLTLNAFAVAAVLSLRAGVLLDRLGPRSTLCLLFASVALMFALMAVLPGFCSLLPVAALAGLAQALANPVTNQLIAQRVRLSQQAFMVGLKQSGVQLAALFAGLVLPGCARLVGWRGAFLLMAALAAWLVCCAWRLPALPLAIARPLPPAAMNRPLALLMAIQCCVGMVLSSFVLFLPLHAVGLGLSATSAGGMVALFGAMGMLSRLVLTPLGARLAEEALLLAGLLLVSALSIALSLRADAGSPGLLWLAVAGVGLSAVATNALAMGMLVRDSRFGALAHASGRVSAAFFTGMALGPVCSGLLIRHRGDPGQAGWGLLLVLLLATGLSLWLVRARGRPALAPGVDDADPDQS</sequence>
<dbReference type="Gene3D" id="1.20.1250.20">
    <property type="entry name" value="MFS general substrate transporter like domains"/>
    <property type="match status" value="2"/>
</dbReference>
<feature type="transmembrane region" description="Helical" evidence="6">
    <location>
        <begin position="274"/>
        <end position="293"/>
    </location>
</feature>
<evidence type="ECO:0000256" key="3">
    <source>
        <dbReference type="ARBA" id="ARBA00022692"/>
    </source>
</evidence>
<keyword evidence="2" id="KW-1003">Cell membrane</keyword>
<evidence type="ECO:0000256" key="2">
    <source>
        <dbReference type="ARBA" id="ARBA00022475"/>
    </source>
</evidence>
<dbReference type="GO" id="GO:0005886">
    <property type="term" value="C:plasma membrane"/>
    <property type="evidence" value="ECO:0007669"/>
    <property type="project" value="UniProtKB-SubCell"/>
</dbReference>
<dbReference type="PROSITE" id="PS50850">
    <property type="entry name" value="MFS"/>
    <property type="match status" value="1"/>
</dbReference>
<dbReference type="GO" id="GO:0022857">
    <property type="term" value="F:transmembrane transporter activity"/>
    <property type="evidence" value="ECO:0007669"/>
    <property type="project" value="InterPro"/>
</dbReference>
<evidence type="ECO:0000256" key="5">
    <source>
        <dbReference type="ARBA" id="ARBA00023136"/>
    </source>
</evidence>
<dbReference type="SUPFAM" id="SSF103473">
    <property type="entry name" value="MFS general substrate transporter"/>
    <property type="match status" value="1"/>
</dbReference>
<evidence type="ECO:0000256" key="1">
    <source>
        <dbReference type="ARBA" id="ARBA00004651"/>
    </source>
</evidence>
<keyword evidence="5 6" id="KW-0472">Membrane</keyword>
<feature type="transmembrane region" description="Helical" evidence="6">
    <location>
        <begin position="209"/>
        <end position="232"/>
    </location>
</feature>
<gene>
    <name evidence="8" type="ORF">DAI18_12710</name>
</gene>
<protein>
    <submittedName>
        <fullName evidence="8">MFS transporter</fullName>
    </submittedName>
</protein>
<organism evidence="8 9">
    <name type="scientific">Microvirgula aerodenitrificans</name>
    <dbReference type="NCBI Taxonomy" id="57480"/>
    <lineage>
        <taxon>Bacteria</taxon>
        <taxon>Pseudomonadati</taxon>
        <taxon>Pseudomonadota</taxon>
        <taxon>Betaproteobacteria</taxon>
        <taxon>Neisseriales</taxon>
        <taxon>Aquaspirillaceae</taxon>
        <taxon>Microvirgula</taxon>
    </lineage>
</organism>
<feature type="transmembrane region" description="Helical" evidence="6">
    <location>
        <begin position="299"/>
        <end position="319"/>
    </location>
</feature>
<evidence type="ECO:0000313" key="8">
    <source>
        <dbReference type="EMBL" id="AVY94802.1"/>
    </source>
</evidence>
<keyword evidence="9" id="KW-1185">Reference proteome</keyword>
<feature type="transmembrane region" description="Helical" evidence="6">
    <location>
        <begin position="172"/>
        <end position="197"/>
    </location>
</feature>
<dbReference type="EMBL" id="CP028519">
    <property type="protein sequence ID" value="AVY94802.1"/>
    <property type="molecule type" value="Genomic_DNA"/>
</dbReference>
<evidence type="ECO:0000313" key="9">
    <source>
        <dbReference type="Proteomes" id="UP000244173"/>
    </source>
</evidence>
<dbReference type="PANTHER" id="PTHR43124">
    <property type="entry name" value="PURINE EFFLUX PUMP PBUE"/>
    <property type="match status" value="1"/>
</dbReference>
<comment type="subcellular location">
    <subcellularLocation>
        <location evidence="1">Cell membrane</location>
        <topology evidence="1">Multi-pass membrane protein</topology>
    </subcellularLocation>
</comment>
<proteinExistence type="predicted"/>
<feature type="transmembrane region" description="Helical" evidence="6">
    <location>
        <begin position="244"/>
        <end position="262"/>
    </location>
</feature>
<dbReference type="Proteomes" id="UP000244173">
    <property type="component" value="Chromosome"/>
</dbReference>